<feature type="chain" id="PRO_5011608035" description="Lytic transglycosylase" evidence="2">
    <location>
        <begin position="22"/>
        <end position="225"/>
    </location>
</feature>
<feature type="domain" description="DUF4124" evidence="4">
    <location>
        <begin position="23"/>
        <end position="47"/>
    </location>
</feature>
<evidence type="ECO:0000313" key="5">
    <source>
        <dbReference type="EMBL" id="OUD12522.1"/>
    </source>
</evidence>
<dbReference type="CDD" id="cd00254">
    <property type="entry name" value="LT-like"/>
    <property type="match status" value="1"/>
</dbReference>
<dbReference type="InterPro" id="IPR025392">
    <property type="entry name" value="DUF4124"/>
</dbReference>
<sequence length="225" mass="25126">MRVILLFAVLLLSTFHHHLNASTTTVYKYIDANGVLHLTNRPPPEEQPLLYTRSYTVRRYAPPPSAPLLPDSFSPSQFLALQGLNTFALPAVGKNTEKTRPYDDTIQHIAAQYQLPAELLHAVIKVESNYNPNAVSPKGATGLMQLMPGTAARYGVTDRTDPLDNMTGGAKYLRDLLHLFDNDLTLALAAYNAGENAVIKHNRQIPPYRETQNYVKKVLALYQNR</sequence>
<dbReference type="InterPro" id="IPR008258">
    <property type="entry name" value="Transglycosylase_SLT_dom_1"/>
</dbReference>
<evidence type="ECO:0008006" key="7">
    <source>
        <dbReference type="Google" id="ProtNLM"/>
    </source>
</evidence>
<accession>A0A251X5U6</accession>
<feature type="signal peptide" evidence="2">
    <location>
        <begin position="1"/>
        <end position="21"/>
    </location>
</feature>
<dbReference type="GO" id="GO:0016020">
    <property type="term" value="C:membrane"/>
    <property type="evidence" value="ECO:0007669"/>
    <property type="project" value="InterPro"/>
</dbReference>
<evidence type="ECO:0000256" key="2">
    <source>
        <dbReference type="SAM" id="SignalP"/>
    </source>
</evidence>
<feature type="domain" description="Transglycosylase SLT" evidence="3">
    <location>
        <begin position="105"/>
        <end position="204"/>
    </location>
</feature>
<dbReference type="PANTHER" id="PTHR37423">
    <property type="entry name" value="SOLUBLE LYTIC MUREIN TRANSGLYCOSYLASE-RELATED"/>
    <property type="match status" value="1"/>
</dbReference>
<dbReference type="EMBL" id="MSLT01000023">
    <property type="protein sequence ID" value="OUD12522.1"/>
    <property type="molecule type" value="Genomic_DNA"/>
</dbReference>
<dbReference type="Pfam" id="PF01464">
    <property type="entry name" value="SLT"/>
    <property type="match status" value="1"/>
</dbReference>
<name>A0A251X5U6_9GAMM</name>
<dbReference type="AlphaFoldDB" id="A0A251X5U6"/>
<comment type="similarity">
    <text evidence="1">Belongs to the transglycosylase Slt family.</text>
</comment>
<dbReference type="GO" id="GO:0008933">
    <property type="term" value="F:peptidoglycan lytic transglycosylase activity"/>
    <property type="evidence" value="ECO:0007669"/>
    <property type="project" value="InterPro"/>
</dbReference>
<evidence type="ECO:0000256" key="1">
    <source>
        <dbReference type="ARBA" id="ARBA00007734"/>
    </source>
</evidence>
<dbReference type="Proteomes" id="UP000194798">
    <property type="component" value="Unassembled WGS sequence"/>
</dbReference>
<comment type="caution">
    <text evidence="5">The sequence shown here is derived from an EMBL/GenBank/DDBJ whole genome shotgun (WGS) entry which is preliminary data.</text>
</comment>
<keyword evidence="2" id="KW-0732">Signal</keyword>
<dbReference type="Gene3D" id="1.10.530.10">
    <property type="match status" value="1"/>
</dbReference>
<dbReference type="SUPFAM" id="SSF53955">
    <property type="entry name" value="Lysozyme-like"/>
    <property type="match status" value="1"/>
</dbReference>
<organism evidence="5 6">
    <name type="scientific">Thioflexithrix psekupsensis</name>
    <dbReference type="NCBI Taxonomy" id="1570016"/>
    <lineage>
        <taxon>Bacteria</taxon>
        <taxon>Pseudomonadati</taxon>
        <taxon>Pseudomonadota</taxon>
        <taxon>Gammaproteobacteria</taxon>
        <taxon>Thiotrichales</taxon>
        <taxon>Thioflexithrix</taxon>
    </lineage>
</organism>
<evidence type="ECO:0000259" key="4">
    <source>
        <dbReference type="Pfam" id="PF13511"/>
    </source>
</evidence>
<dbReference type="OrthoDB" id="92254at2"/>
<reference evidence="5 6" key="1">
    <citation type="submission" date="2016-12" db="EMBL/GenBank/DDBJ databases">
        <title>Thioflexothrix psekupsii D3 genome sequencing and assembly.</title>
        <authorList>
            <person name="Fomenkov A."/>
            <person name="Vincze T."/>
            <person name="Grabovich M."/>
            <person name="Anton B.P."/>
            <person name="Dubinina G."/>
            <person name="Orlova M."/>
            <person name="Belousova E."/>
            <person name="Roberts R.J."/>
        </authorList>
    </citation>
    <scope>NUCLEOTIDE SEQUENCE [LARGE SCALE GENOMIC DNA]</scope>
    <source>
        <strain evidence="5">D3</strain>
    </source>
</reference>
<gene>
    <name evidence="5" type="ORF">TPSD3_15645</name>
</gene>
<proteinExistence type="inferred from homology"/>
<dbReference type="GO" id="GO:0000270">
    <property type="term" value="P:peptidoglycan metabolic process"/>
    <property type="evidence" value="ECO:0007669"/>
    <property type="project" value="InterPro"/>
</dbReference>
<dbReference type="PANTHER" id="PTHR37423:SF2">
    <property type="entry name" value="MEMBRANE-BOUND LYTIC MUREIN TRANSGLYCOSYLASE C"/>
    <property type="match status" value="1"/>
</dbReference>
<dbReference type="RefSeq" id="WP_086489478.1">
    <property type="nucleotide sequence ID" value="NZ_MSLT01000023.1"/>
</dbReference>
<dbReference type="PROSITE" id="PS00922">
    <property type="entry name" value="TRANSGLYCOSYLASE"/>
    <property type="match status" value="1"/>
</dbReference>
<dbReference type="Pfam" id="PF13511">
    <property type="entry name" value="DUF4124"/>
    <property type="match status" value="1"/>
</dbReference>
<dbReference type="InterPro" id="IPR000189">
    <property type="entry name" value="Transglyc_AS"/>
</dbReference>
<evidence type="ECO:0000313" key="6">
    <source>
        <dbReference type="Proteomes" id="UP000194798"/>
    </source>
</evidence>
<dbReference type="InterPro" id="IPR023346">
    <property type="entry name" value="Lysozyme-like_dom_sf"/>
</dbReference>
<evidence type="ECO:0000259" key="3">
    <source>
        <dbReference type="Pfam" id="PF01464"/>
    </source>
</evidence>
<protein>
    <recommendedName>
        <fullName evidence="7">Lytic transglycosylase</fullName>
    </recommendedName>
</protein>
<keyword evidence="6" id="KW-1185">Reference proteome</keyword>